<dbReference type="EMBL" id="FRFG01000037">
    <property type="protein sequence ID" value="SHO57384.1"/>
    <property type="molecule type" value="Genomic_DNA"/>
</dbReference>
<protein>
    <submittedName>
        <fullName evidence="1">Uncharacterized protein</fullName>
    </submittedName>
</protein>
<sequence length="33" mass="3688">MNPKGEQMPSLAGLNMQAHCPCREVMTQNKDPM</sequence>
<organism evidence="1 2">
    <name type="scientific">Vibrio quintilis</name>
    <dbReference type="NCBI Taxonomy" id="1117707"/>
    <lineage>
        <taxon>Bacteria</taxon>
        <taxon>Pseudomonadati</taxon>
        <taxon>Pseudomonadota</taxon>
        <taxon>Gammaproteobacteria</taxon>
        <taxon>Vibrionales</taxon>
        <taxon>Vibrionaceae</taxon>
        <taxon>Vibrio</taxon>
    </lineage>
</organism>
<reference evidence="2" key="1">
    <citation type="submission" date="2016-12" db="EMBL/GenBank/DDBJ databases">
        <authorList>
            <person name="Rodrigo-Torres L."/>
            <person name="Arahal R.D."/>
            <person name="Lucena T."/>
        </authorList>
    </citation>
    <scope>NUCLEOTIDE SEQUENCE [LARGE SCALE GENOMIC DNA]</scope>
</reference>
<accession>A0A1M7YXQ8</accession>
<gene>
    <name evidence="1" type="ORF">VQ7734_03153</name>
</gene>
<evidence type="ECO:0000313" key="1">
    <source>
        <dbReference type="EMBL" id="SHO57384.1"/>
    </source>
</evidence>
<keyword evidence="2" id="KW-1185">Reference proteome</keyword>
<dbReference type="AlphaFoldDB" id="A0A1M7YXQ8"/>
<proteinExistence type="predicted"/>
<evidence type="ECO:0000313" key="2">
    <source>
        <dbReference type="Proteomes" id="UP000184600"/>
    </source>
</evidence>
<dbReference type="Proteomes" id="UP000184600">
    <property type="component" value="Unassembled WGS sequence"/>
</dbReference>
<name>A0A1M7YXQ8_9VIBR</name>